<evidence type="ECO:0000313" key="3">
    <source>
        <dbReference type="Proteomes" id="UP000061457"/>
    </source>
</evidence>
<dbReference type="AlphaFoldDB" id="A0A0S2K6F0"/>
<dbReference type="EMBL" id="CP013187">
    <property type="protein sequence ID" value="ALO43567.1"/>
    <property type="molecule type" value="Genomic_DNA"/>
</dbReference>
<reference evidence="2 3" key="1">
    <citation type="submission" date="2015-11" db="EMBL/GenBank/DDBJ databases">
        <authorList>
            <person name="Zhang Y."/>
            <person name="Guo Z."/>
        </authorList>
    </citation>
    <scope>NUCLEOTIDE SEQUENCE [LARGE SCALE GENOMIC DNA]</scope>
    <source>
        <strain evidence="2 3">KCTC 12086</strain>
    </source>
</reference>
<accession>A0A0S2K6F0</accession>
<organism evidence="2 3">
    <name type="scientific">Pseudoalteromonas phenolica</name>
    <dbReference type="NCBI Taxonomy" id="161398"/>
    <lineage>
        <taxon>Bacteria</taxon>
        <taxon>Pseudomonadati</taxon>
        <taxon>Pseudomonadota</taxon>
        <taxon>Gammaproteobacteria</taxon>
        <taxon>Alteromonadales</taxon>
        <taxon>Pseudoalteromonadaceae</taxon>
        <taxon>Pseudoalteromonas</taxon>
    </lineage>
</organism>
<protein>
    <recommendedName>
        <fullName evidence="1">DUF5610 domain-containing protein</fullName>
    </recommendedName>
</protein>
<sequence>MKIGQLNQLLNPAMANKANNKAAFKPTMHLNPDSYHGDKSKIAAKLLDDKLAEALGIEKPEKEKKPLFDFEAIVKNVLDFVKGAVNKAKADGKDDDTLKDMLGAARKGVQMGIDEATSELKESALFNDDIEEGIEKSREGIFKGLDDFEEELFNPKPAYMQVSAAQYASLSNQAEYSFTTAEGDEVTISLSDARSKGQAASYTQNGDNYGLAVSEQSSEDVSFSISVNGELNADEQKAINEMMKDIRNVSDSFFSGEYDDAFEKASALNIESDQITNFTMDLRQTKTTAAIAQYQQANPIKELEQAFQPLDKQLENIHSEGKALGIEQQLPDIMAWMNDGQARMAQLLDYAQGFFNQLDNKSEKSA</sequence>
<dbReference type="PATRIC" id="fig|161398.10.peg.3145"/>
<evidence type="ECO:0000259" key="1">
    <source>
        <dbReference type="Pfam" id="PF18433"/>
    </source>
</evidence>
<dbReference type="Pfam" id="PF18433">
    <property type="entry name" value="DUF5610"/>
    <property type="match status" value="1"/>
</dbReference>
<dbReference type="RefSeq" id="WP_058031220.1">
    <property type="nucleotide sequence ID" value="NZ_CP013187.1"/>
</dbReference>
<dbReference type="OrthoDB" id="9801456at2"/>
<name>A0A0S2K6F0_9GAMM</name>
<dbReference type="Gene3D" id="1.10.132.90">
    <property type="match status" value="1"/>
</dbReference>
<dbReference type="STRING" id="161398.PP2015_3088"/>
<feature type="domain" description="DUF5610" evidence="1">
    <location>
        <begin position="47"/>
        <end position="148"/>
    </location>
</feature>
<evidence type="ECO:0000313" key="2">
    <source>
        <dbReference type="EMBL" id="ALO43567.1"/>
    </source>
</evidence>
<dbReference type="KEGG" id="pphe:PP2015_3088"/>
<dbReference type="Proteomes" id="UP000061457">
    <property type="component" value="Chromosome I"/>
</dbReference>
<keyword evidence="3" id="KW-1185">Reference proteome</keyword>
<gene>
    <name evidence="2" type="ORF">PP2015_3088</name>
</gene>
<proteinExistence type="predicted"/>
<dbReference type="InterPro" id="IPR041651">
    <property type="entry name" value="DUF5610"/>
</dbReference>